<dbReference type="OrthoDB" id="1682744at2"/>
<evidence type="ECO:0000313" key="1">
    <source>
        <dbReference type="EMBL" id="SFM17408.1"/>
    </source>
</evidence>
<evidence type="ECO:0000313" key="2">
    <source>
        <dbReference type="Proteomes" id="UP000199520"/>
    </source>
</evidence>
<dbReference type="AlphaFoldDB" id="A0A1I4NPE7"/>
<keyword evidence="2" id="KW-1185">Reference proteome</keyword>
<accession>A0A1I4NPE7</accession>
<reference evidence="2" key="1">
    <citation type="submission" date="2016-10" db="EMBL/GenBank/DDBJ databases">
        <authorList>
            <person name="Varghese N."/>
            <person name="Submissions S."/>
        </authorList>
    </citation>
    <scope>NUCLEOTIDE SEQUENCE [LARGE SCALE GENOMIC DNA]</scope>
    <source>
        <strain evidence="2">DSM 13327</strain>
    </source>
</reference>
<sequence>MVKSIFDLMVTASEVESLDGLDLEKVSSDYYHAYQKMLEYQTQIKHALPVEMHKILVELDDEYICMQISSGDVYYRQGFSDAMRLIMQTLTWGPARS</sequence>
<dbReference type="STRING" id="1123291.SAMN04490355_105019"/>
<organism evidence="1 2">
    <name type="scientific">Pelosinus propionicus DSM 13327</name>
    <dbReference type="NCBI Taxonomy" id="1123291"/>
    <lineage>
        <taxon>Bacteria</taxon>
        <taxon>Bacillati</taxon>
        <taxon>Bacillota</taxon>
        <taxon>Negativicutes</taxon>
        <taxon>Selenomonadales</taxon>
        <taxon>Sporomusaceae</taxon>
        <taxon>Pelosinus</taxon>
    </lineage>
</organism>
<proteinExistence type="predicted"/>
<gene>
    <name evidence="1" type="ORF">SAMN04490355_105019</name>
</gene>
<dbReference type="Proteomes" id="UP000199520">
    <property type="component" value="Unassembled WGS sequence"/>
</dbReference>
<name>A0A1I4NPE7_9FIRM</name>
<dbReference type="EMBL" id="FOTS01000050">
    <property type="protein sequence ID" value="SFM17408.1"/>
    <property type="molecule type" value="Genomic_DNA"/>
</dbReference>
<protein>
    <submittedName>
        <fullName evidence="1">Uncharacterized protein</fullName>
    </submittedName>
</protein>
<dbReference type="RefSeq" id="WP_090942170.1">
    <property type="nucleotide sequence ID" value="NZ_FOTS01000050.1"/>
</dbReference>